<dbReference type="OrthoDB" id="2282350at2"/>
<keyword evidence="6" id="KW-0472">Membrane</keyword>
<evidence type="ECO:0000256" key="1">
    <source>
        <dbReference type="ARBA" id="ARBA00022512"/>
    </source>
</evidence>
<feature type="transmembrane region" description="Helical" evidence="6">
    <location>
        <begin position="1434"/>
        <end position="1452"/>
    </location>
</feature>
<protein>
    <submittedName>
        <fullName evidence="8">Mucus-binding protein, LPXTG-motif cell wall anchor</fullName>
    </submittedName>
</protein>
<keyword evidence="6" id="KW-0812">Transmembrane</keyword>
<reference evidence="8 9" key="1">
    <citation type="submission" date="2015-11" db="EMBL/GenBank/DDBJ databases">
        <title>Draft genome sequences of new species of the genus Lactobacillus isolated from orchardgrass silage.</title>
        <authorList>
            <person name="Tohno M."/>
            <person name="Tanizawa Y."/>
            <person name="Arita M."/>
        </authorList>
    </citation>
    <scope>NUCLEOTIDE SEQUENCE [LARGE SCALE GENOMIC DNA]</scope>
    <source>
        <strain evidence="8 9">IWT5</strain>
    </source>
</reference>
<keyword evidence="6" id="KW-1133">Transmembrane helix</keyword>
<evidence type="ECO:0000313" key="8">
    <source>
        <dbReference type="EMBL" id="GAX07328.1"/>
    </source>
</evidence>
<accession>A0A1Z5J0L8</accession>
<feature type="compositionally biased region" description="Polar residues" evidence="5">
    <location>
        <begin position="128"/>
        <end position="138"/>
    </location>
</feature>
<dbReference type="Gene3D" id="2.60.40.4300">
    <property type="match status" value="5"/>
</dbReference>
<feature type="region of interest" description="Disordered" evidence="5">
    <location>
        <begin position="1327"/>
        <end position="1392"/>
    </location>
</feature>
<keyword evidence="1" id="KW-0134">Cell wall</keyword>
<dbReference type="PROSITE" id="PS50847">
    <property type="entry name" value="GRAM_POS_ANCHORING"/>
    <property type="match status" value="1"/>
</dbReference>
<proteinExistence type="predicted"/>
<keyword evidence="4" id="KW-0572">Peptidoglycan-anchor</keyword>
<evidence type="ECO:0000256" key="3">
    <source>
        <dbReference type="ARBA" id="ARBA00022729"/>
    </source>
</evidence>
<dbReference type="InterPro" id="IPR019931">
    <property type="entry name" value="LPXTG_anchor"/>
</dbReference>
<dbReference type="InterPro" id="IPR022263">
    <property type="entry name" value="KxYKxGKxW"/>
</dbReference>
<dbReference type="InterPro" id="IPR041495">
    <property type="entry name" value="Mub_B2"/>
</dbReference>
<dbReference type="NCBIfam" id="TIGR01167">
    <property type="entry name" value="LPXTG_anchor"/>
    <property type="match status" value="1"/>
</dbReference>
<feature type="compositionally biased region" description="Low complexity" evidence="5">
    <location>
        <begin position="1347"/>
        <end position="1357"/>
    </location>
</feature>
<feature type="region of interest" description="Disordered" evidence="5">
    <location>
        <begin position="1408"/>
        <end position="1430"/>
    </location>
</feature>
<dbReference type="Pfam" id="PF19258">
    <property type="entry name" value="KxYKxGKxW_sig"/>
    <property type="match status" value="1"/>
</dbReference>
<feature type="domain" description="Gram-positive cocci surface proteins LPxTG" evidence="7">
    <location>
        <begin position="1424"/>
        <end position="1460"/>
    </location>
</feature>
<dbReference type="Gene3D" id="3.10.20.320">
    <property type="entry name" value="Putative peptidoglycan bound protein (lpxtg motif)"/>
    <property type="match status" value="1"/>
</dbReference>
<gene>
    <name evidence="8" type="ORF">IWT5_00061</name>
</gene>
<comment type="caution">
    <text evidence="8">The sequence shown here is derived from an EMBL/GenBank/DDBJ whole genome shotgun (WGS) entry which is preliminary data.</text>
</comment>
<organism evidence="8 9">
    <name type="scientific">Secundilactobacillus silagincola</name>
    <dbReference type="NCBI Taxonomy" id="1714681"/>
    <lineage>
        <taxon>Bacteria</taxon>
        <taxon>Bacillati</taxon>
        <taxon>Bacillota</taxon>
        <taxon>Bacilli</taxon>
        <taxon>Lactobacillales</taxon>
        <taxon>Lactobacillaceae</taxon>
        <taxon>Secundilactobacillus</taxon>
    </lineage>
</organism>
<evidence type="ECO:0000259" key="7">
    <source>
        <dbReference type="PROSITE" id="PS50847"/>
    </source>
</evidence>
<evidence type="ECO:0000313" key="9">
    <source>
        <dbReference type="Proteomes" id="UP000223370"/>
    </source>
</evidence>
<dbReference type="Pfam" id="PF17966">
    <property type="entry name" value="Muc_B2"/>
    <property type="match status" value="5"/>
</dbReference>
<feature type="compositionally biased region" description="Low complexity" evidence="5">
    <location>
        <begin position="1327"/>
        <end position="1336"/>
    </location>
</feature>
<keyword evidence="3" id="KW-0732">Signal</keyword>
<dbReference type="NCBIfam" id="TIGR03715">
    <property type="entry name" value="KxYKxGKxW"/>
    <property type="match status" value="1"/>
</dbReference>
<keyword evidence="2" id="KW-0964">Secreted</keyword>
<feature type="region of interest" description="Disordered" evidence="5">
    <location>
        <begin position="89"/>
        <end position="138"/>
    </location>
</feature>
<evidence type="ECO:0000256" key="4">
    <source>
        <dbReference type="ARBA" id="ARBA00023088"/>
    </source>
</evidence>
<feature type="compositionally biased region" description="Polar residues" evidence="5">
    <location>
        <begin position="1363"/>
        <end position="1384"/>
    </location>
</feature>
<evidence type="ECO:0000256" key="2">
    <source>
        <dbReference type="ARBA" id="ARBA00022525"/>
    </source>
</evidence>
<sequence>MNKQKIQKQHRRILQDSGQINEHFKMYKSGKMWIFASLFTISLGTSFVFGGHQDAHADTESESETTQAAINEQPASQASQIALRDNGQTVPNVTSDLKTHTPPVDDNGQETITPAASTAGDAVPKATEPQTVQTTNLGDVTDENTIAQAKRAASATYAETGTPQEITAVAGTQETADNPSTDHITNTMTSHIQVRIYPNWEKGTDPNRTNLGTDYADGGNVQLTWSVDLDLVSKTATYTLTDTKVNIPNGLDLNKPGYDMGAMALAFKQPVPGVWNWQYIQRYNKQVVINNGKINAAYLNNYAQYSSSSQLDGFIPVNVGDTLVQQGVDLTIYNTKDAIINQKSTLVPGDILVPVVYTPRWQVVHVTVEDTDANPISRYDVTGASDTELTADMVTAGVLDGYEIVTDTDPSTGITTPRITMDSTFDHDDGQDQQATIVVAAETEVLEPVTVKQTIHYQMADGTPVTGITDNVQNLTYTAVQNKVTGEVTYTPMGWLTAVTSPPVDGYAPNIGIVPINGDMITGIKPTDTTVNVTYIGNPQTVIVHYIDVNDSNKTSDWTAADGIEVLPAEQTLYGTTDETYTNMITLPDNYVQVAADDGASSGIFDKDDQTDQSYNVYVKHATKTITPTTDPQNDELNATVIRTINYVYGNDTVAHRKGDQVIAPVNQQQDFTRTGIVDEVTGDVIYYSPWTPISQDDGGLIAVPSTAITGYMPNQLLIAAGNVDLTGLKTGETTLKSETVTYHPDAQKIQIHYIDVTGSNKEFGWTAMDGVELTSALQTLNGTTDDVYTNPIILPTNYVKVTQDAGSASGFFDTDDKINQNYNVYVKHATKTITPTTDPQNDQLKTTITRTINYVYGDDAVAGKRGTTAAPAVVQKQDFTRTGIVDLVTNDVNYSTWTAVTSVGEGFVAVDSPTGASDTELTGYTPDKDTVVAVVTSSLTVNDQPVVETVTYHPDKQKVTVHYIDVNDSPKTSDWTAADGTEVSTAVQTLTGKSAGTYTNTIALPDNFVQVGTDDGASSGTFDNDSQVDQSYNVYVKHATRTITPVTDPYNDELRATVTRTINYVYGNSTVDHQKGDKVVDSVDQHQDYTRTGTIDEVTGKLTYSAWTLTIGTDEGLKMVTPTKITGYTPDQASVSAGTVDVTTLTGNETLKPVTVTYNPNPTKIAVTYIDDIENGKVVEGTSLDGFVDQTGTFNVVTPNNYELSKGQSDKVNYTFTPDNGTIAIHLSHQIGHTTTITTRTINYFVQGTTMPVHASEVQPLTWHITTDKVMGATVAVPEGGYPAVNSPVVSGYTPDQTSVDNEYPGVVIGKSAGNMAVTVYYVATPDAPDNDVTPPTTPETPPTTPETTLITDGDTVPNEPVSETTDNGQVPTQEGSDSNGGESRTGLAGQAEQPGLTEAGEHAQPVFSQQTSNNTGKATSELPQTNEQNTRIWTSLGLGLMSIMSLLGLVKRQKREND</sequence>
<feature type="compositionally biased region" description="Pro residues" evidence="5">
    <location>
        <begin position="1337"/>
        <end position="1346"/>
    </location>
</feature>
<keyword evidence="9" id="KW-1185">Reference proteome</keyword>
<dbReference type="Proteomes" id="UP000223370">
    <property type="component" value="Unassembled WGS sequence"/>
</dbReference>
<feature type="transmembrane region" description="Helical" evidence="6">
    <location>
        <begin position="32"/>
        <end position="51"/>
    </location>
</feature>
<dbReference type="RefSeq" id="WP_098823325.1">
    <property type="nucleotide sequence ID" value="NZ_BCMJ01000001.1"/>
</dbReference>
<name>A0A1Z5J0L8_9LACO</name>
<evidence type="ECO:0000256" key="5">
    <source>
        <dbReference type="SAM" id="MobiDB-lite"/>
    </source>
</evidence>
<dbReference type="EMBL" id="BCMJ01000001">
    <property type="protein sequence ID" value="GAX07328.1"/>
    <property type="molecule type" value="Genomic_DNA"/>
</dbReference>
<evidence type="ECO:0000256" key="6">
    <source>
        <dbReference type="SAM" id="Phobius"/>
    </source>
</evidence>